<feature type="active site" description="Proton donor" evidence="4">
    <location>
        <position position="119"/>
    </location>
</feature>
<feature type="active site" description="Nucleophile" evidence="4">
    <location>
        <position position="13"/>
    </location>
</feature>
<dbReference type="Pfam" id="PF01451">
    <property type="entry name" value="LMWPc"/>
    <property type="match status" value="1"/>
</dbReference>
<dbReference type="InterPro" id="IPR050438">
    <property type="entry name" value="LMW_PTPase"/>
</dbReference>
<dbReference type="SMART" id="SM00226">
    <property type="entry name" value="LMWPc"/>
    <property type="match status" value="1"/>
</dbReference>
<dbReference type="RefSeq" id="WP_093750079.1">
    <property type="nucleotide sequence ID" value="NZ_BSYN01000001.1"/>
</dbReference>
<dbReference type="PRINTS" id="PR00719">
    <property type="entry name" value="LMWPTPASE"/>
</dbReference>
<sequence length="154" mass="17315">MKILFVCTGNTCRSPMAQVLLEKIAKDKGLNIEVKSAGIFALDGQKASANAIEVMKQEGIDLENHRARIIHRDLLEEADLILTMSKSHKEALLSKFDFVKGKVYTLKEYAYGKEEDIEDPFGGDIRDYRRAKEEIKEALKQLTTLINGQLTGDN</sequence>
<dbReference type="CDD" id="cd16344">
    <property type="entry name" value="LMWPAP"/>
    <property type="match status" value="1"/>
</dbReference>
<evidence type="ECO:0000256" key="2">
    <source>
        <dbReference type="ARBA" id="ARBA00022801"/>
    </source>
</evidence>
<feature type="domain" description="Phosphotyrosine protein phosphatase I" evidence="5">
    <location>
        <begin position="1"/>
        <end position="145"/>
    </location>
</feature>
<dbReference type="InterPro" id="IPR023485">
    <property type="entry name" value="Ptyr_pPase"/>
</dbReference>
<name>A0A1H2R2X7_9FIRM</name>
<dbReference type="SUPFAM" id="SSF52788">
    <property type="entry name" value="Phosphotyrosine protein phosphatases I"/>
    <property type="match status" value="1"/>
</dbReference>
<comment type="similarity">
    <text evidence="1">Belongs to the low molecular weight phosphotyrosine protein phosphatase family.</text>
</comment>
<dbReference type="PANTHER" id="PTHR11717:SF31">
    <property type="entry name" value="LOW MOLECULAR WEIGHT PROTEIN-TYROSINE-PHOSPHATASE ETP-RELATED"/>
    <property type="match status" value="1"/>
</dbReference>
<organism evidence="6 7">
    <name type="scientific">Tepidimicrobium xylanilyticum</name>
    <dbReference type="NCBI Taxonomy" id="1123352"/>
    <lineage>
        <taxon>Bacteria</taxon>
        <taxon>Bacillati</taxon>
        <taxon>Bacillota</taxon>
        <taxon>Tissierellia</taxon>
        <taxon>Tissierellales</taxon>
        <taxon>Tepidimicrobiaceae</taxon>
        <taxon>Tepidimicrobium</taxon>
    </lineage>
</organism>
<dbReference type="EMBL" id="FNNG01000001">
    <property type="protein sequence ID" value="SDW13490.1"/>
    <property type="molecule type" value="Genomic_DNA"/>
</dbReference>
<dbReference type="GO" id="GO:0004725">
    <property type="term" value="F:protein tyrosine phosphatase activity"/>
    <property type="evidence" value="ECO:0007669"/>
    <property type="project" value="InterPro"/>
</dbReference>
<dbReference type="OrthoDB" id="9784339at2"/>
<accession>A0A1H2R2X7</accession>
<dbReference type="InterPro" id="IPR017867">
    <property type="entry name" value="Tyr_phospatase_low_mol_wt"/>
</dbReference>
<dbReference type="Proteomes" id="UP000198828">
    <property type="component" value="Unassembled WGS sequence"/>
</dbReference>
<evidence type="ECO:0000259" key="5">
    <source>
        <dbReference type="SMART" id="SM00226"/>
    </source>
</evidence>
<evidence type="ECO:0000256" key="4">
    <source>
        <dbReference type="PIRSR" id="PIRSR617867-1"/>
    </source>
</evidence>
<dbReference type="Gene3D" id="3.40.50.2300">
    <property type="match status" value="1"/>
</dbReference>
<keyword evidence="3" id="KW-0904">Protein phosphatase</keyword>
<keyword evidence="2" id="KW-0378">Hydrolase</keyword>
<evidence type="ECO:0000313" key="6">
    <source>
        <dbReference type="EMBL" id="SDW13490.1"/>
    </source>
</evidence>
<gene>
    <name evidence="6" type="ORF">SAMN05660923_00272</name>
</gene>
<dbReference type="AlphaFoldDB" id="A0A1H2R2X7"/>
<protein>
    <submittedName>
        <fullName evidence="6">Protein-tyrosine phosphatase</fullName>
    </submittedName>
</protein>
<keyword evidence="7" id="KW-1185">Reference proteome</keyword>
<evidence type="ECO:0000256" key="1">
    <source>
        <dbReference type="ARBA" id="ARBA00011063"/>
    </source>
</evidence>
<evidence type="ECO:0000313" key="7">
    <source>
        <dbReference type="Proteomes" id="UP000198828"/>
    </source>
</evidence>
<proteinExistence type="inferred from homology"/>
<feature type="active site" description="Nucleophile" evidence="4">
    <location>
        <position position="7"/>
    </location>
</feature>
<evidence type="ECO:0000256" key="3">
    <source>
        <dbReference type="ARBA" id="ARBA00022912"/>
    </source>
</evidence>
<reference evidence="6 7" key="1">
    <citation type="submission" date="2016-10" db="EMBL/GenBank/DDBJ databases">
        <authorList>
            <person name="de Groot N.N."/>
        </authorList>
    </citation>
    <scope>NUCLEOTIDE SEQUENCE [LARGE SCALE GENOMIC DNA]</scope>
    <source>
        <strain evidence="6 7">DSM 23310</strain>
    </source>
</reference>
<dbReference type="PANTHER" id="PTHR11717">
    <property type="entry name" value="LOW MOLECULAR WEIGHT PROTEIN TYROSINE PHOSPHATASE"/>
    <property type="match status" value="1"/>
</dbReference>
<dbReference type="InterPro" id="IPR036196">
    <property type="entry name" value="Ptyr_pPase_sf"/>
</dbReference>